<proteinExistence type="predicted"/>
<feature type="transmembrane region" description="Helical" evidence="1">
    <location>
        <begin position="71"/>
        <end position="93"/>
    </location>
</feature>
<dbReference type="Proteomes" id="UP000199481">
    <property type="component" value="Unassembled WGS sequence"/>
</dbReference>
<sequence length="139" mass="16516">MFIFKPFYAILLSIIYIGIIYLLVRKEKKPINYSITIFACLLQLSFLFLWIRKFIDLQTIHNKGFERFERFATFVNISYFLLFIPLLLVFAWYGLKKIGAQDQFPLLKRIFQFFYVGAIVGILILGQPIFEILYYGFAP</sequence>
<keyword evidence="1" id="KW-0472">Membrane</keyword>
<keyword evidence="1" id="KW-0812">Transmembrane</keyword>
<organism evidence="2 3">
    <name type="scientific">Carnobacterium viridans</name>
    <dbReference type="NCBI Taxonomy" id="174587"/>
    <lineage>
        <taxon>Bacteria</taxon>
        <taxon>Bacillati</taxon>
        <taxon>Bacillota</taxon>
        <taxon>Bacilli</taxon>
        <taxon>Lactobacillales</taxon>
        <taxon>Carnobacteriaceae</taxon>
        <taxon>Carnobacterium</taxon>
    </lineage>
</organism>
<keyword evidence="1" id="KW-1133">Transmembrane helix</keyword>
<keyword evidence="3" id="KW-1185">Reference proteome</keyword>
<evidence type="ECO:0000313" key="3">
    <source>
        <dbReference type="Proteomes" id="UP000199481"/>
    </source>
</evidence>
<feature type="transmembrane region" description="Helical" evidence="1">
    <location>
        <begin position="6"/>
        <end position="24"/>
    </location>
</feature>
<gene>
    <name evidence="2" type="ORF">SAMN04487752_0121</name>
</gene>
<accession>A0A1H0XI97</accession>
<evidence type="ECO:0000313" key="2">
    <source>
        <dbReference type="EMBL" id="SDQ02607.1"/>
    </source>
</evidence>
<evidence type="ECO:0000256" key="1">
    <source>
        <dbReference type="SAM" id="Phobius"/>
    </source>
</evidence>
<name>A0A1H0XI97_9LACT</name>
<dbReference type="AlphaFoldDB" id="A0A1H0XI97"/>
<reference evidence="3" key="1">
    <citation type="submission" date="2016-10" db="EMBL/GenBank/DDBJ databases">
        <authorList>
            <person name="Varghese N."/>
            <person name="Submissions S."/>
        </authorList>
    </citation>
    <scope>NUCLEOTIDE SEQUENCE [LARGE SCALE GENOMIC DNA]</scope>
    <source>
        <strain evidence="3">MPL-11</strain>
    </source>
</reference>
<feature type="transmembrane region" description="Helical" evidence="1">
    <location>
        <begin position="113"/>
        <end position="137"/>
    </location>
</feature>
<feature type="transmembrane region" description="Helical" evidence="1">
    <location>
        <begin position="31"/>
        <end position="51"/>
    </location>
</feature>
<protein>
    <submittedName>
        <fullName evidence="2">Uncharacterized protein</fullName>
    </submittedName>
</protein>
<dbReference type="EMBL" id="FNJW01000003">
    <property type="protein sequence ID" value="SDQ02607.1"/>
    <property type="molecule type" value="Genomic_DNA"/>
</dbReference>